<comment type="caution">
    <text evidence="1">The sequence shown here is derived from an EMBL/GenBank/DDBJ whole genome shotgun (WGS) entry which is preliminary data.</text>
</comment>
<protein>
    <submittedName>
        <fullName evidence="1">Uncharacterized protein</fullName>
    </submittedName>
</protein>
<dbReference type="EMBL" id="JAUDFV010000174">
    <property type="protein sequence ID" value="KAL2711477.1"/>
    <property type="molecule type" value="Genomic_DNA"/>
</dbReference>
<evidence type="ECO:0000313" key="2">
    <source>
        <dbReference type="Proteomes" id="UP001607302"/>
    </source>
</evidence>
<dbReference type="AlphaFoldDB" id="A0ABD1ZTH7"/>
<evidence type="ECO:0000313" key="1">
    <source>
        <dbReference type="EMBL" id="KAL2711477.1"/>
    </source>
</evidence>
<keyword evidence="2" id="KW-1185">Reference proteome</keyword>
<name>A0ABD1ZTH7_VESSQ</name>
<reference evidence="1 2" key="1">
    <citation type="journal article" date="2024" name="Ann. Entomol. Soc. Am.">
        <title>Genomic analyses of the southern and eastern yellowjacket wasps (Hymenoptera: Vespidae) reveal evolutionary signatures of social life.</title>
        <authorList>
            <person name="Catto M.A."/>
            <person name="Caine P.B."/>
            <person name="Orr S.E."/>
            <person name="Hunt B.G."/>
            <person name="Goodisman M.A.D."/>
        </authorList>
    </citation>
    <scope>NUCLEOTIDE SEQUENCE [LARGE SCALE GENOMIC DNA]</scope>
    <source>
        <strain evidence="1">233</strain>
        <tissue evidence="1">Head and thorax</tissue>
    </source>
</reference>
<organism evidence="1 2">
    <name type="scientific">Vespula squamosa</name>
    <name type="common">Southern yellow jacket</name>
    <name type="synonym">Wasp</name>
    <dbReference type="NCBI Taxonomy" id="30214"/>
    <lineage>
        <taxon>Eukaryota</taxon>
        <taxon>Metazoa</taxon>
        <taxon>Ecdysozoa</taxon>
        <taxon>Arthropoda</taxon>
        <taxon>Hexapoda</taxon>
        <taxon>Insecta</taxon>
        <taxon>Pterygota</taxon>
        <taxon>Neoptera</taxon>
        <taxon>Endopterygota</taxon>
        <taxon>Hymenoptera</taxon>
        <taxon>Apocrita</taxon>
        <taxon>Aculeata</taxon>
        <taxon>Vespoidea</taxon>
        <taxon>Vespidae</taxon>
        <taxon>Vespinae</taxon>
        <taxon>Vespula</taxon>
    </lineage>
</organism>
<dbReference type="Proteomes" id="UP001607302">
    <property type="component" value="Unassembled WGS sequence"/>
</dbReference>
<accession>A0ABD1ZTH7</accession>
<proteinExistence type="predicted"/>
<sequence>MNNTPFVNVTAQKSEPISLYLFQNLAQRMSFLLATSQLDYLTNKEKEDFLYSDEDGENYNFKYISGNRFKYIIKDVQRERCRDEEERAWCRFVKQQELNGNISTNQYSREDRELRRLEEDALPEYKLGSYIEGSKRNDHKSIYPIKEHGEENFTNRITKTKSNDTITIDMDQSILREDLLPYMRLIKSKRSSDLRRTSSDIVQSKYPKQNIVGNFECNSTPELSIEYESDKEDNISVQPDPVTAHRIVIIQQRISELLDEISLRLDRIPLPDGDIDLKRRQQRVMEFCIRLSRNYLYDLTRYVSDIQKHMRAISPSAKIKSGRRGITFHMQIIEQKLIASHQLLLHGLTAYCRHIPCSIPQGHSKKIKELLKVVTDLKDICDHIQLTRNYFGSGDTCTLPLEKETQAKCNAILSKLKLSSGTESQLDDYNTISNIAIPLNVPRKKNRSKRKNLETRLRMYNNIEAKAYKSNFKRKSSVCHIKDKKTDTRHNKTIYKEHLSLPQQPNSSPITNAFSKEIIQEDDTKYKTTLKEDDIKTIMGTVPVDSDNDTNLEIQSKHINRLVLSKKTKVMKDSPNKLYNVKFYKGEARHNKLRSNHSNHYNDSINKINDSATSDEVLFEFLPKYQSFQDFNNKDVSNGDFTNHISKKHSVSKSRKEINKDKRNMNLICLSSVDNISNDRTCYNAMSHLDNHKNQNSLIQLLISKETEAKFLKYRIEYYHLFKCSPMYSNNTQNKPWNIVAWISDKLVDELINEITKELEMQDIIQKMYQLEFKEF</sequence>
<gene>
    <name evidence="1" type="ORF">V1478_018978</name>
</gene>